<dbReference type="SUPFAM" id="SSF48726">
    <property type="entry name" value="Immunoglobulin"/>
    <property type="match status" value="2"/>
</dbReference>
<dbReference type="OMA" id="FITLEWK"/>
<keyword evidence="7" id="KW-1185">Reference proteome</keyword>
<evidence type="ECO:0000256" key="1">
    <source>
        <dbReference type="ARBA" id="ARBA00022729"/>
    </source>
</evidence>
<keyword evidence="4" id="KW-0393">Immunoglobulin domain</keyword>
<dbReference type="InterPro" id="IPR003599">
    <property type="entry name" value="Ig_sub"/>
</dbReference>
<accession>A0A3B4T3R8</accession>
<evidence type="ECO:0000256" key="2">
    <source>
        <dbReference type="ARBA" id="ARBA00023157"/>
    </source>
</evidence>
<evidence type="ECO:0000259" key="5">
    <source>
        <dbReference type="PROSITE" id="PS50835"/>
    </source>
</evidence>
<feature type="domain" description="Ig-like" evidence="5">
    <location>
        <begin position="128"/>
        <end position="227"/>
    </location>
</feature>
<reference evidence="6" key="2">
    <citation type="submission" date="2025-09" db="UniProtKB">
        <authorList>
            <consortium name="Ensembl"/>
        </authorList>
    </citation>
    <scope>IDENTIFICATION</scope>
</reference>
<evidence type="ECO:0000256" key="3">
    <source>
        <dbReference type="ARBA" id="ARBA00023180"/>
    </source>
</evidence>
<dbReference type="InterPro" id="IPR036179">
    <property type="entry name" value="Ig-like_dom_sf"/>
</dbReference>
<sequence>FLKILNLNNTLVAAVGETVMFTTTVLPQETPILVVTWSFLDISGISFNIITSSSVNISAPGYMDRITLFRSTGSLELRNLTLNDSGEYRLTIIPAASSQQKGSCRLVVHGMSMHRCYIEKQTENSLLPPMSIIVRSWVISSKNLQWKNINLTLSPSQEYYVEGSNISLSCSAVSRPAALYYWFLNGDLLSDTGPELRLMNIQISQSGNYSCQAFNNKTLRPQTAQLSALTVLGKLKLRGF</sequence>
<dbReference type="InterPro" id="IPR052598">
    <property type="entry name" value="IgSF_CEA-related"/>
</dbReference>
<dbReference type="Proteomes" id="UP000261420">
    <property type="component" value="Unplaced"/>
</dbReference>
<proteinExistence type="predicted"/>
<dbReference type="PANTHER" id="PTHR44337">
    <property type="entry name" value="CARCINOEMBRYONIC ANTIGEN-RELATED CELL ADHESION MOLECULE 8"/>
    <property type="match status" value="1"/>
</dbReference>
<dbReference type="InterPro" id="IPR007110">
    <property type="entry name" value="Ig-like_dom"/>
</dbReference>
<dbReference type="PANTHER" id="PTHR44337:SF20">
    <property type="entry name" value="CARCINOEMBRYONIC ANTIGEN-RELATED CELL ADHESION MOLECULE 5-RELATED"/>
    <property type="match status" value="1"/>
</dbReference>
<evidence type="ECO:0000313" key="6">
    <source>
        <dbReference type="Ensembl" id="ENSSDUP00000000649.1"/>
    </source>
</evidence>
<organism evidence="6 7">
    <name type="scientific">Seriola dumerili</name>
    <name type="common">Greater amberjack</name>
    <name type="synonym">Caranx dumerili</name>
    <dbReference type="NCBI Taxonomy" id="41447"/>
    <lineage>
        <taxon>Eukaryota</taxon>
        <taxon>Metazoa</taxon>
        <taxon>Chordata</taxon>
        <taxon>Craniata</taxon>
        <taxon>Vertebrata</taxon>
        <taxon>Euteleostomi</taxon>
        <taxon>Actinopterygii</taxon>
        <taxon>Neopterygii</taxon>
        <taxon>Teleostei</taxon>
        <taxon>Neoteleostei</taxon>
        <taxon>Acanthomorphata</taxon>
        <taxon>Carangaria</taxon>
        <taxon>Carangiformes</taxon>
        <taxon>Carangidae</taxon>
        <taxon>Seriola</taxon>
    </lineage>
</organism>
<dbReference type="InterPro" id="IPR013783">
    <property type="entry name" value="Ig-like_fold"/>
</dbReference>
<dbReference type="SMART" id="SM00408">
    <property type="entry name" value="IGc2"/>
    <property type="match status" value="1"/>
</dbReference>
<name>A0A3B4T3R8_SERDU</name>
<dbReference type="InterPro" id="IPR003598">
    <property type="entry name" value="Ig_sub2"/>
</dbReference>
<dbReference type="Pfam" id="PF07686">
    <property type="entry name" value="V-set"/>
    <property type="match status" value="1"/>
</dbReference>
<dbReference type="STRING" id="41447.ENSSDUP00000000649"/>
<evidence type="ECO:0000313" key="7">
    <source>
        <dbReference type="Proteomes" id="UP000261420"/>
    </source>
</evidence>
<evidence type="ECO:0000256" key="4">
    <source>
        <dbReference type="ARBA" id="ARBA00023319"/>
    </source>
</evidence>
<dbReference type="GeneTree" id="ENSGT00940000177666"/>
<keyword evidence="2" id="KW-1015">Disulfide bond</keyword>
<keyword evidence="1" id="KW-0732">Signal</keyword>
<dbReference type="Ensembl" id="ENSSDUT00000000691.1">
    <property type="protein sequence ID" value="ENSSDUP00000000649.1"/>
    <property type="gene ID" value="ENSSDUG00000000545.1"/>
</dbReference>
<dbReference type="SMART" id="SM00409">
    <property type="entry name" value="IG"/>
    <property type="match status" value="2"/>
</dbReference>
<dbReference type="AlphaFoldDB" id="A0A3B4T3R8"/>
<dbReference type="PROSITE" id="PS50835">
    <property type="entry name" value="IG_LIKE"/>
    <property type="match status" value="1"/>
</dbReference>
<keyword evidence="3" id="KW-0325">Glycoprotein</keyword>
<dbReference type="Pfam" id="PF13927">
    <property type="entry name" value="Ig_3"/>
    <property type="match status" value="1"/>
</dbReference>
<reference evidence="6" key="1">
    <citation type="submission" date="2025-08" db="UniProtKB">
        <authorList>
            <consortium name="Ensembl"/>
        </authorList>
    </citation>
    <scope>IDENTIFICATION</scope>
</reference>
<protein>
    <recommendedName>
        <fullName evidence="5">Ig-like domain-containing protein</fullName>
    </recommendedName>
</protein>
<dbReference type="Gene3D" id="2.60.40.10">
    <property type="entry name" value="Immunoglobulins"/>
    <property type="match status" value="2"/>
</dbReference>
<dbReference type="InterPro" id="IPR013106">
    <property type="entry name" value="Ig_V-set"/>
</dbReference>